<protein>
    <submittedName>
        <fullName evidence="2">Uncharacterized protein</fullName>
    </submittedName>
</protein>
<dbReference type="AlphaFoldDB" id="A0AAV7S557"/>
<gene>
    <name evidence="2" type="ORF">NDU88_011533</name>
</gene>
<proteinExistence type="predicted"/>
<dbReference type="Proteomes" id="UP001066276">
    <property type="component" value="Chromosome 5"/>
</dbReference>
<keyword evidence="3" id="KW-1185">Reference proteome</keyword>
<feature type="compositionally biased region" description="Basic and acidic residues" evidence="1">
    <location>
        <begin position="9"/>
        <end position="19"/>
    </location>
</feature>
<evidence type="ECO:0000313" key="2">
    <source>
        <dbReference type="EMBL" id="KAJ1158860.1"/>
    </source>
</evidence>
<organism evidence="2 3">
    <name type="scientific">Pleurodeles waltl</name>
    <name type="common">Iberian ribbed newt</name>
    <dbReference type="NCBI Taxonomy" id="8319"/>
    <lineage>
        <taxon>Eukaryota</taxon>
        <taxon>Metazoa</taxon>
        <taxon>Chordata</taxon>
        <taxon>Craniata</taxon>
        <taxon>Vertebrata</taxon>
        <taxon>Euteleostomi</taxon>
        <taxon>Amphibia</taxon>
        <taxon>Batrachia</taxon>
        <taxon>Caudata</taxon>
        <taxon>Salamandroidea</taxon>
        <taxon>Salamandridae</taxon>
        <taxon>Pleurodelinae</taxon>
        <taxon>Pleurodeles</taxon>
    </lineage>
</organism>
<feature type="compositionally biased region" description="Basic and acidic residues" evidence="1">
    <location>
        <begin position="85"/>
        <end position="107"/>
    </location>
</feature>
<feature type="region of interest" description="Disordered" evidence="1">
    <location>
        <begin position="1"/>
        <end position="64"/>
    </location>
</feature>
<evidence type="ECO:0000313" key="3">
    <source>
        <dbReference type="Proteomes" id="UP001066276"/>
    </source>
</evidence>
<name>A0AAV7S557_PLEWA</name>
<feature type="compositionally biased region" description="Acidic residues" evidence="1">
    <location>
        <begin position="39"/>
        <end position="49"/>
    </location>
</feature>
<sequence length="107" mass="11839">MSDPDIQEQEGKDDGERQRTGPAGVTGRGAEPGERGGDSEAELETEEEDTGKPKENLQRRHVPGGVLLSQVRVYLVVKVLPGWMRVDKGEGKRSEEQGRRQAEEELN</sequence>
<dbReference type="EMBL" id="JANPWB010000009">
    <property type="protein sequence ID" value="KAJ1158860.1"/>
    <property type="molecule type" value="Genomic_DNA"/>
</dbReference>
<evidence type="ECO:0000256" key="1">
    <source>
        <dbReference type="SAM" id="MobiDB-lite"/>
    </source>
</evidence>
<reference evidence="2" key="1">
    <citation type="journal article" date="2022" name="bioRxiv">
        <title>Sequencing and chromosome-scale assembly of the giantPleurodeles waltlgenome.</title>
        <authorList>
            <person name="Brown T."/>
            <person name="Elewa A."/>
            <person name="Iarovenko S."/>
            <person name="Subramanian E."/>
            <person name="Araus A.J."/>
            <person name="Petzold A."/>
            <person name="Susuki M."/>
            <person name="Suzuki K.-i.T."/>
            <person name="Hayashi T."/>
            <person name="Toyoda A."/>
            <person name="Oliveira C."/>
            <person name="Osipova E."/>
            <person name="Leigh N.D."/>
            <person name="Simon A."/>
            <person name="Yun M.H."/>
        </authorList>
    </citation>
    <scope>NUCLEOTIDE SEQUENCE</scope>
    <source>
        <strain evidence="2">20211129_DDA</strain>
        <tissue evidence="2">Liver</tissue>
    </source>
</reference>
<accession>A0AAV7S557</accession>
<comment type="caution">
    <text evidence="2">The sequence shown here is derived from an EMBL/GenBank/DDBJ whole genome shotgun (WGS) entry which is preliminary data.</text>
</comment>
<feature type="region of interest" description="Disordered" evidence="1">
    <location>
        <begin position="84"/>
        <end position="107"/>
    </location>
</feature>